<dbReference type="EMBL" id="CP034210">
    <property type="protein sequence ID" value="QBZ66528.1"/>
    <property type="molecule type" value="Genomic_DNA"/>
</dbReference>
<evidence type="ECO:0000313" key="9">
    <source>
        <dbReference type="EMBL" id="QBZ66528.1"/>
    </source>
</evidence>
<protein>
    <recommendedName>
        <fullName evidence="8">Rhodopsin domain-containing protein</fullName>
    </recommendedName>
</protein>
<proteinExistence type="inferred from homology"/>
<evidence type="ECO:0000256" key="4">
    <source>
        <dbReference type="ARBA" id="ARBA00023136"/>
    </source>
</evidence>
<gene>
    <name evidence="9" type="ORF">PoMZ_13507</name>
</gene>
<feature type="compositionally biased region" description="Polar residues" evidence="6">
    <location>
        <begin position="365"/>
        <end position="382"/>
    </location>
</feature>
<keyword evidence="3 7" id="KW-1133">Transmembrane helix</keyword>
<feature type="region of interest" description="Disordered" evidence="6">
    <location>
        <begin position="337"/>
        <end position="387"/>
    </location>
</feature>
<dbReference type="PANTHER" id="PTHR33048:SF143">
    <property type="entry name" value="EXTRACELLULAR MEMBRANE PROTEIN CFEM DOMAIN-CONTAINING PROTEIN-RELATED"/>
    <property type="match status" value="1"/>
</dbReference>
<evidence type="ECO:0000256" key="5">
    <source>
        <dbReference type="ARBA" id="ARBA00038359"/>
    </source>
</evidence>
<keyword evidence="4 7" id="KW-0472">Membrane</keyword>
<dbReference type="Proteomes" id="UP000294847">
    <property type="component" value="Chromosome 7"/>
</dbReference>
<feature type="transmembrane region" description="Helical" evidence="7">
    <location>
        <begin position="89"/>
        <end position="109"/>
    </location>
</feature>
<reference evidence="9 10" key="1">
    <citation type="journal article" date="2019" name="Mol. Biol. Evol.">
        <title>Blast fungal genomes show frequent chromosomal changes, gene gains and losses, and effector gene turnover.</title>
        <authorList>
            <person name="Gomez Luciano L.B."/>
            <person name="Jason Tsai I."/>
            <person name="Chuma I."/>
            <person name="Tosa Y."/>
            <person name="Chen Y.H."/>
            <person name="Li J.Y."/>
            <person name="Li M.Y."/>
            <person name="Jade Lu M.Y."/>
            <person name="Nakayashiki H."/>
            <person name="Li W.H."/>
        </authorList>
    </citation>
    <scope>NUCLEOTIDE SEQUENCE [LARGE SCALE GENOMIC DNA]</scope>
    <source>
        <strain evidence="9">MZ5-1-6</strain>
    </source>
</reference>
<dbReference type="InterPro" id="IPR052337">
    <property type="entry name" value="SAT4-like"/>
</dbReference>
<feature type="transmembrane region" description="Helical" evidence="7">
    <location>
        <begin position="129"/>
        <end position="149"/>
    </location>
</feature>
<dbReference type="Pfam" id="PF20684">
    <property type="entry name" value="Fung_rhodopsin"/>
    <property type="match status" value="1"/>
</dbReference>
<dbReference type="GO" id="GO:0016020">
    <property type="term" value="C:membrane"/>
    <property type="evidence" value="ECO:0007669"/>
    <property type="project" value="UniProtKB-SubCell"/>
</dbReference>
<feature type="transmembrane region" description="Helical" evidence="7">
    <location>
        <begin position="42"/>
        <end position="61"/>
    </location>
</feature>
<dbReference type="InterPro" id="IPR049326">
    <property type="entry name" value="Rhodopsin_dom_fungi"/>
</dbReference>
<feature type="transmembrane region" description="Helical" evidence="7">
    <location>
        <begin position="187"/>
        <end position="208"/>
    </location>
</feature>
<comment type="similarity">
    <text evidence="5">Belongs to the SAT4 family.</text>
</comment>
<evidence type="ECO:0000259" key="8">
    <source>
        <dbReference type="Pfam" id="PF20684"/>
    </source>
</evidence>
<evidence type="ECO:0000256" key="7">
    <source>
        <dbReference type="SAM" id="Phobius"/>
    </source>
</evidence>
<feature type="transmembrane region" description="Helical" evidence="7">
    <location>
        <begin position="261"/>
        <end position="282"/>
    </location>
</feature>
<evidence type="ECO:0000256" key="6">
    <source>
        <dbReference type="SAM" id="MobiDB-lite"/>
    </source>
</evidence>
<comment type="subcellular location">
    <subcellularLocation>
        <location evidence="1">Membrane</location>
        <topology evidence="1">Multi-pass membrane protein</topology>
    </subcellularLocation>
</comment>
<dbReference type="AlphaFoldDB" id="A0A4V1C8D7"/>
<feature type="compositionally biased region" description="Basic and acidic residues" evidence="6">
    <location>
        <begin position="746"/>
        <end position="756"/>
    </location>
</feature>
<feature type="compositionally biased region" description="Basic and acidic residues" evidence="6">
    <location>
        <begin position="347"/>
        <end position="363"/>
    </location>
</feature>
<dbReference type="PANTHER" id="PTHR33048">
    <property type="entry name" value="PTH11-LIKE INTEGRAL MEMBRANE PROTEIN (AFU_ORTHOLOGUE AFUA_5G11245)"/>
    <property type="match status" value="1"/>
</dbReference>
<feature type="transmembrane region" description="Helical" evidence="7">
    <location>
        <begin position="228"/>
        <end position="249"/>
    </location>
</feature>
<sequence length="769" mass="81866">MLASVGSCMLTACKPMDSLSTQRTFHELCEMPARDRRLQFKATSWALLGICIAAVLVRLMHKFAHGISGWRLGPDGQPVGAAPPGLDDLTFALSVATSIAFWVICICGIDPTIGNPIGTDLWTLSHDQVTQFIVMMLILEILYITNIFLLKTSFLLFYLRIFCRGGAGGGTVLGVDFGRVVQATMFVNGVVWIVTFMLVVFRCWPIQYQWTGWDRLQQGHCNMDAHPLVWAHAIVGLLIDIWMIYLPISQIWGMKMTLGKKLAVCSMFGVGAFATVVSILRLRLVFRASSDKRNSTWDDFDLILWSSLELGAGTFCACMPSLRHVFMAFIRRGADSLSGRTSCSSRISDRRSQPSEKGSRGRADTTASAKTCSETTTGSVSPSELEEGVIDHDRQVSGGRGWQGCCPPIALNTSDESGNLRGHVLGTLPQGPVRRVDGAPGQLVKVLLHADRQAGRQGGVLRGGDEEGRDLDLAAGSHEALLVLPVELGGAVPVQRRGDGVPGVLVDVVVEVCGGQERRRAEGGQVLKDQALLGREAGLALRRLGSVERQQHLADLVPGLQLGVEGGVAHGHLIAKVGQPGLDGVGHVDVLCCRRRVRGGDGDEALDEVRVPEGDAVDHGRTPVVAAEDDLLAGGDLLCQPGEVVGHLLEGVGPEVLGRRGAAVAEHVGGDDLVAELRQGGHLVAPAVRQVGEAVQKEDCSLGSPGRLGQQVAVGVARRDGGRVAHRVDAGRGAASRLGEGQGQDARGEKGDDGRRAHFGGSKTAVSVS</sequence>
<organism evidence="9 10">
    <name type="scientific">Pyricularia oryzae</name>
    <name type="common">Rice blast fungus</name>
    <name type="synonym">Magnaporthe oryzae</name>
    <dbReference type="NCBI Taxonomy" id="318829"/>
    <lineage>
        <taxon>Eukaryota</taxon>
        <taxon>Fungi</taxon>
        <taxon>Dikarya</taxon>
        <taxon>Ascomycota</taxon>
        <taxon>Pezizomycotina</taxon>
        <taxon>Sordariomycetes</taxon>
        <taxon>Sordariomycetidae</taxon>
        <taxon>Magnaporthales</taxon>
        <taxon>Pyriculariaceae</taxon>
        <taxon>Pyricularia</taxon>
    </lineage>
</organism>
<name>A0A4V1C8D7_PYROR</name>
<evidence type="ECO:0000256" key="3">
    <source>
        <dbReference type="ARBA" id="ARBA00022989"/>
    </source>
</evidence>
<keyword evidence="2 7" id="KW-0812">Transmembrane</keyword>
<evidence type="ECO:0000256" key="1">
    <source>
        <dbReference type="ARBA" id="ARBA00004141"/>
    </source>
</evidence>
<evidence type="ECO:0000256" key="2">
    <source>
        <dbReference type="ARBA" id="ARBA00022692"/>
    </source>
</evidence>
<accession>A0A4V1C8D7</accession>
<feature type="region of interest" description="Disordered" evidence="6">
    <location>
        <begin position="729"/>
        <end position="769"/>
    </location>
</feature>
<feature type="domain" description="Rhodopsin" evidence="8">
    <location>
        <begin position="85"/>
        <end position="326"/>
    </location>
</feature>
<evidence type="ECO:0000313" key="10">
    <source>
        <dbReference type="Proteomes" id="UP000294847"/>
    </source>
</evidence>